<accession>A0A3E4QU45</accession>
<keyword evidence="9 14" id="KW-0274">FAD</keyword>
<comment type="similarity">
    <text evidence="14">Belongs to the ribF family.</text>
</comment>
<evidence type="ECO:0000256" key="6">
    <source>
        <dbReference type="ARBA" id="ARBA00022695"/>
    </source>
</evidence>
<dbReference type="InterPro" id="IPR002606">
    <property type="entry name" value="Riboflavin_kinase_bac"/>
</dbReference>
<dbReference type="PANTHER" id="PTHR22749:SF6">
    <property type="entry name" value="RIBOFLAVIN KINASE"/>
    <property type="match status" value="1"/>
</dbReference>
<dbReference type="InterPro" id="IPR015864">
    <property type="entry name" value="FAD_synthase"/>
</dbReference>
<evidence type="ECO:0000256" key="4">
    <source>
        <dbReference type="ARBA" id="ARBA00022643"/>
    </source>
</evidence>
<evidence type="ECO:0000256" key="11">
    <source>
        <dbReference type="ARBA" id="ARBA00023268"/>
    </source>
</evidence>
<dbReference type="SMART" id="SM00904">
    <property type="entry name" value="Flavokinase"/>
    <property type="match status" value="1"/>
</dbReference>
<keyword evidence="6 14" id="KW-0548">Nucleotidyltransferase</keyword>
<evidence type="ECO:0000256" key="8">
    <source>
        <dbReference type="ARBA" id="ARBA00022777"/>
    </source>
</evidence>
<name>A0A3E4QU45_9ACTN</name>
<evidence type="ECO:0000256" key="1">
    <source>
        <dbReference type="ARBA" id="ARBA00004726"/>
    </source>
</evidence>
<dbReference type="PANTHER" id="PTHR22749">
    <property type="entry name" value="RIBOFLAVIN KINASE/FMN ADENYLYLTRANSFERASE"/>
    <property type="match status" value="1"/>
</dbReference>
<evidence type="ECO:0000259" key="15">
    <source>
        <dbReference type="SMART" id="SM00904"/>
    </source>
</evidence>
<evidence type="ECO:0000313" key="17">
    <source>
        <dbReference type="Proteomes" id="UP000260943"/>
    </source>
</evidence>
<dbReference type="NCBIfam" id="TIGR00083">
    <property type="entry name" value="ribF"/>
    <property type="match status" value="1"/>
</dbReference>
<evidence type="ECO:0000256" key="14">
    <source>
        <dbReference type="PIRNR" id="PIRNR004491"/>
    </source>
</evidence>
<dbReference type="InterPro" id="IPR015865">
    <property type="entry name" value="Riboflavin_kinase_bac/euk"/>
</dbReference>
<evidence type="ECO:0000256" key="10">
    <source>
        <dbReference type="ARBA" id="ARBA00022840"/>
    </source>
</evidence>
<reference evidence="16 17" key="1">
    <citation type="submission" date="2018-08" db="EMBL/GenBank/DDBJ databases">
        <title>A genome reference for cultivated species of the human gut microbiota.</title>
        <authorList>
            <person name="Zou Y."/>
            <person name="Xue W."/>
            <person name="Luo G."/>
        </authorList>
    </citation>
    <scope>NUCLEOTIDE SEQUENCE [LARGE SCALE GENOMIC DNA]</scope>
    <source>
        <strain evidence="16 17">TF08-14</strain>
    </source>
</reference>
<keyword evidence="10 14" id="KW-0067">ATP-binding</keyword>
<evidence type="ECO:0000256" key="13">
    <source>
        <dbReference type="ARBA" id="ARBA00049494"/>
    </source>
</evidence>
<dbReference type="Gene3D" id="2.40.30.30">
    <property type="entry name" value="Riboflavin kinase-like"/>
    <property type="match status" value="1"/>
</dbReference>
<evidence type="ECO:0000256" key="5">
    <source>
        <dbReference type="ARBA" id="ARBA00022679"/>
    </source>
</evidence>
<keyword evidence="8 14" id="KW-0418">Kinase</keyword>
<keyword evidence="4 14" id="KW-0288">FMN</keyword>
<dbReference type="EC" id="2.7.7.2" evidence="14"/>
<proteinExistence type="inferred from homology"/>
<dbReference type="UniPathway" id="UPA00276">
    <property type="reaction ID" value="UER00406"/>
</dbReference>
<evidence type="ECO:0000256" key="9">
    <source>
        <dbReference type="ARBA" id="ARBA00022827"/>
    </source>
</evidence>
<dbReference type="GO" id="GO:0005524">
    <property type="term" value="F:ATP binding"/>
    <property type="evidence" value="ECO:0007669"/>
    <property type="project" value="UniProtKB-UniRule"/>
</dbReference>
<evidence type="ECO:0000256" key="12">
    <source>
        <dbReference type="ARBA" id="ARBA00047880"/>
    </source>
</evidence>
<comment type="catalytic activity">
    <reaction evidence="13 14">
        <text>FMN + ATP + H(+) = FAD + diphosphate</text>
        <dbReference type="Rhea" id="RHEA:17237"/>
        <dbReference type="ChEBI" id="CHEBI:15378"/>
        <dbReference type="ChEBI" id="CHEBI:30616"/>
        <dbReference type="ChEBI" id="CHEBI:33019"/>
        <dbReference type="ChEBI" id="CHEBI:57692"/>
        <dbReference type="ChEBI" id="CHEBI:58210"/>
        <dbReference type="EC" id="2.7.7.2"/>
    </reaction>
</comment>
<keyword evidence="7 14" id="KW-0547">Nucleotide-binding</keyword>
<dbReference type="Proteomes" id="UP000260943">
    <property type="component" value="Unassembled WGS sequence"/>
</dbReference>
<dbReference type="InterPro" id="IPR023465">
    <property type="entry name" value="Riboflavin_kinase_dom_sf"/>
</dbReference>
<dbReference type="SUPFAM" id="SSF82114">
    <property type="entry name" value="Riboflavin kinase-like"/>
    <property type="match status" value="1"/>
</dbReference>
<comment type="pathway">
    <text evidence="1 14">Cofactor biosynthesis; FAD biosynthesis; FAD from FMN: step 1/1.</text>
</comment>
<keyword evidence="3 14" id="KW-0285">Flavoprotein</keyword>
<dbReference type="GO" id="GO:0009231">
    <property type="term" value="P:riboflavin biosynthetic process"/>
    <property type="evidence" value="ECO:0007669"/>
    <property type="project" value="InterPro"/>
</dbReference>
<dbReference type="RefSeq" id="WP_117679346.1">
    <property type="nucleotide sequence ID" value="NZ_QSRJ01000004.1"/>
</dbReference>
<dbReference type="InterPro" id="IPR023468">
    <property type="entry name" value="Riboflavin_kinase"/>
</dbReference>
<evidence type="ECO:0000256" key="7">
    <source>
        <dbReference type="ARBA" id="ARBA00022741"/>
    </source>
</evidence>
<dbReference type="GO" id="GO:0008531">
    <property type="term" value="F:riboflavin kinase activity"/>
    <property type="evidence" value="ECO:0007669"/>
    <property type="project" value="UniProtKB-UniRule"/>
</dbReference>
<dbReference type="UniPathway" id="UPA00277">
    <property type="reaction ID" value="UER00407"/>
</dbReference>
<dbReference type="Gene3D" id="3.40.50.620">
    <property type="entry name" value="HUPs"/>
    <property type="match status" value="1"/>
</dbReference>
<dbReference type="EC" id="2.7.1.26" evidence="14"/>
<evidence type="ECO:0000313" key="16">
    <source>
        <dbReference type="EMBL" id="RGL10710.1"/>
    </source>
</evidence>
<feature type="domain" description="Riboflavin kinase" evidence="15">
    <location>
        <begin position="203"/>
        <end position="329"/>
    </location>
</feature>
<dbReference type="InterPro" id="IPR014729">
    <property type="entry name" value="Rossmann-like_a/b/a_fold"/>
</dbReference>
<evidence type="ECO:0000256" key="3">
    <source>
        <dbReference type="ARBA" id="ARBA00022630"/>
    </source>
</evidence>
<organism evidence="16 17">
    <name type="scientific">Collinsella tanakaei</name>
    <dbReference type="NCBI Taxonomy" id="626935"/>
    <lineage>
        <taxon>Bacteria</taxon>
        <taxon>Bacillati</taxon>
        <taxon>Actinomycetota</taxon>
        <taxon>Coriobacteriia</taxon>
        <taxon>Coriobacteriales</taxon>
        <taxon>Coriobacteriaceae</taxon>
        <taxon>Collinsella</taxon>
    </lineage>
</organism>
<comment type="caution">
    <text evidence="16">The sequence shown here is derived from an EMBL/GenBank/DDBJ whole genome shotgun (WGS) entry which is preliminary data.</text>
</comment>
<dbReference type="AlphaFoldDB" id="A0A3E4QU45"/>
<dbReference type="GO" id="GO:0003919">
    <property type="term" value="F:FMN adenylyltransferase activity"/>
    <property type="evidence" value="ECO:0007669"/>
    <property type="project" value="UniProtKB-UniRule"/>
</dbReference>
<sequence>MTYSIAELRRDFLVGARAAGVRRIGEGFFDGFDGPAPASIAIGVFDGLHVGHSELLARTVEDARRRGTISVAVTFDPDPDQVVSRNPSLKLMSVEDRLRALSLSGVDAVLVVPFDRFVAALDHVGFFEGVLAPYLDIRSIHVGSDFRLGARGASNVDVIARWGSQRSIEVFGHDLVSDQGVAVTATRIRSLLSKGEIDDVSRELGRTYVVRGAVGSGRGQGTGMGFPTANVIVDPMIQLPLDGVYAGYAYLDGFVWPAAVNVGIPPMFAQSKRSARLEANLLGFSGDLYGKDLKVSFTKRLRPSCHFDSIAQLIEVVNGDIETVSRLHGDSAIRIAHD</sequence>
<protein>
    <recommendedName>
        <fullName evidence="14">Riboflavin biosynthesis protein</fullName>
    </recommendedName>
    <domain>
        <recommendedName>
            <fullName evidence="14">Riboflavin kinase</fullName>
            <ecNumber evidence="14">2.7.1.26</ecNumber>
        </recommendedName>
        <alternativeName>
            <fullName evidence="14">Flavokinase</fullName>
        </alternativeName>
    </domain>
    <domain>
        <recommendedName>
            <fullName evidence="14">FMN adenylyltransferase</fullName>
            <ecNumber evidence="14">2.7.7.2</ecNumber>
        </recommendedName>
        <alternativeName>
            <fullName evidence="14">FAD pyrophosphorylase</fullName>
        </alternativeName>
        <alternativeName>
            <fullName evidence="14">FAD synthase</fullName>
        </alternativeName>
    </domain>
</protein>
<gene>
    <name evidence="16" type="primary">ribF</name>
    <name evidence="16" type="ORF">DXC81_04370</name>
</gene>
<dbReference type="PIRSF" id="PIRSF004491">
    <property type="entry name" value="FAD_Synth"/>
    <property type="match status" value="1"/>
</dbReference>
<evidence type="ECO:0000256" key="2">
    <source>
        <dbReference type="ARBA" id="ARBA00005201"/>
    </source>
</evidence>
<dbReference type="SUPFAM" id="SSF52374">
    <property type="entry name" value="Nucleotidylyl transferase"/>
    <property type="match status" value="1"/>
</dbReference>
<keyword evidence="11" id="KW-0511">Multifunctional enzyme</keyword>
<dbReference type="GO" id="GO:0009398">
    <property type="term" value="P:FMN biosynthetic process"/>
    <property type="evidence" value="ECO:0007669"/>
    <property type="project" value="UniProtKB-UniRule"/>
</dbReference>
<dbReference type="CDD" id="cd02064">
    <property type="entry name" value="FAD_synthetase_N"/>
    <property type="match status" value="1"/>
</dbReference>
<comment type="catalytic activity">
    <reaction evidence="12 14">
        <text>riboflavin + ATP = FMN + ADP + H(+)</text>
        <dbReference type="Rhea" id="RHEA:14357"/>
        <dbReference type="ChEBI" id="CHEBI:15378"/>
        <dbReference type="ChEBI" id="CHEBI:30616"/>
        <dbReference type="ChEBI" id="CHEBI:57986"/>
        <dbReference type="ChEBI" id="CHEBI:58210"/>
        <dbReference type="ChEBI" id="CHEBI:456216"/>
        <dbReference type="EC" id="2.7.1.26"/>
    </reaction>
</comment>
<dbReference type="GO" id="GO:0006747">
    <property type="term" value="P:FAD biosynthetic process"/>
    <property type="evidence" value="ECO:0007669"/>
    <property type="project" value="UniProtKB-UniRule"/>
</dbReference>
<dbReference type="Pfam" id="PF06574">
    <property type="entry name" value="FAD_syn"/>
    <property type="match status" value="1"/>
</dbReference>
<keyword evidence="5 14" id="KW-0808">Transferase</keyword>
<dbReference type="EMBL" id="QSRJ01000004">
    <property type="protein sequence ID" value="RGL10710.1"/>
    <property type="molecule type" value="Genomic_DNA"/>
</dbReference>
<dbReference type="Pfam" id="PF01687">
    <property type="entry name" value="Flavokinase"/>
    <property type="match status" value="1"/>
</dbReference>
<comment type="pathway">
    <text evidence="2 14">Cofactor biosynthesis; FMN biosynthesis; FMN from riboflavin (ATP route): step 1/1.</text>
</comment>